<organism evidence="3 4">
    <name type="scientific">Antarcticimicrobium luteum</name>
    <dbReference type="NCBI Taxonomy" id="2547397"/>
    <lineage>
        <taxon>Bacteria</taxon>
        <taxon>Pseudomonadati</taxon>
        <taxon>Pseudomonadota</taxon>
        <taxon>Alphaproteobacteria</taxon>
        <taxon>Rhodobacterales</taxon>
        <taxon>Paracoccaceae</taxon>
        <taxon>Antarcticimicrobium</taxon>
    </lineage>
</organism>
<dbReference type="GO" id="GO:1990189">
    <property type="term" value="F:protein N-terminal-serine acetyltransferase activity"/>
    <property type="evidence" value="ECO:0007669"/>
    <property type="project" value="TreeGrafter"/>
</dbReference>
<accession>A0A4R5UQV5</accession>
<dbReference type="OrthoDB" id="5295305at2"/>
<dbReference type="PANTHER" id="PTHR43441:SF2">
    <property type="entry name" value="FAMILY ACETYLTRANSFERASE, PUTATIVE (AFU_ORTHOLOGUE AFUA_7G00850)-RELATED"/>
    <property type="match status" value="1"/>
</dbReference>
<comment type="caution">
    <text evidence="3">The sequence shown here is derived from an EMBL/GenBank/DDBJ whole genome shotgun (WGS) entry which is preliminary data.</text>
</comment>
<dbReference type="Gene3D" id="3.40.630.30">
    <property type="match status" value="1"/>
</dbReference>
<keyword evidence="4" id="KW-1185">Reference proteome</keyword>
<dbReference type="AlphaFoldDB" id="A0A4R5UQV5"/>
<name>A0A4R5UQV5_9RHOB</name>
<dbReference type="EMBL" id="SMUV01000074">
    <property type="protein sequence ID" value="TDK41438.1"/>
    <property type="molecule type" value="Genomic_DNA"/>
</dbReference>
<dbReference type="SUPFAM" id="SSF55729">
    <property type="entry name" value="Acyl-CoA N-acyltransferases (Nat)"/>
    <property type="match status" value="1"/>
</dbReference>
<dbReference type="InterPro" id="IPR016181">
    <property type="entry name" value="Acyl_CoA_acyltransferase"/>
</dbReference>
<keyword evidence="3" id="KW-0808">Transferase</keyword>
<dbReference type="GO" id="GO:0008999">
    <property type="term" value="F:protein-N-terminal-alanine acetyltransferase activity"/>
    <property type="evidence" value="ECO:0007669"/>
    <property type="project" value="TreeGrafter"/>
</dbReference>
<protein>
    <submittedName>
        <fullName evidence="3">N-acetyltransferase</fullName>
    </submittedName>
</protein>
<dbReference type="InterPro" id="IPR000182">
    <property type="entry name" value="GNAT_dom"/>
</dbReference>
<proteinExistence type="predicted"/>
<feature type="domain" description="N-acetyltransferase" evidence="2">
    <location>
        <begin position="33"/>
        <end position="188"/>
    </location>
</feature>
<feature type="region of interest" description="Disordered" evidence="1">
    <location>
        <begin position="1"/>
        <end position="21"/>
    </location>
</feature>
<dbReference type="InterPro" id="IPR051908">
    <property type="entry name" value="Ribosomal_N-acetyltransferase"/>
</dbReference>
<reference evidence="3 4" key="1">
    <citation type="submission" date="2019-03" db="EMBL/GenBank/DDBJ databases">
        <title>Ruegeria lutea sp. nov., a novel strain, isolated from marine sediment, the Masan Bay, South Korea.</title>
        <authorList>
            <person name="Kim J."/>
            <person name="Kim D.-Y."/>
            <person name="Lee S.-S."/>
        </authorList>
    </citation>
    <scope>NUCLEOTIDE SEQUENCE [LARGE SCALE GENOMIC DNA]</scope>
    <source>
        <strain evidence="3 4">318-1</strain>
    </source>
</reference>
<dbReference type="FunFam" id="3.40.630.30:FF:000047">
    <property type="entry name" value="Acetyltransferase, GNAT family"/>
    <property type="match status" value="1"/>
</dbReference>
<dbReference type="PROSITE" id="PS51186">
    <property type="entry name" value="GNAT"/>
    <property type="match status" value="1"/>
</dbReference>
<sequence>MTTTDPDRPLGPPVHTWTPPPAPTGAVLEGRHARLEPLSAEAHAALLFRAYEGHDWLWDYMAYGPFHSAAQYHRWVRDTVANTDHLFYAIRDLDSGGWGGVASYLRIKPQMGVIEVGNINLSPALQRTRAATEAVALMMGWAFDAGYRRYEWKCDALNRPSRAAAQRLGFSYEGVFRQHMVIKGRNRDTAWFAVTDTDWPALREAFAAWLSPSNFTADGGQVERLSDLTRLVRVGADPSL</sequence>
<dbReference type="Proteomes" id="UP000295301">
    <property type="component" value="Unassembled WGS sequence"/>
</dbReference>
<dbReference type="GO" id="GO:0005737">
    <property type="term" value="C:cytoplasm"/>
    <property type="evidence" value="ECO:0007669"/>
    <property type="project" value="TreeGrafter"/>
</dbReference>
<evidence type="ECO:0000313" key="3">
    <source>
        <dbReference type="EMBL" id="TDK41438.1"/>
    </source>
</evidence>
<evidence type="ECO:0000313" key="4">
    <source>
        <dbReference type="Proteomes" id="UP000295301"/>
    </source>
</evidence>
<evidence type="ECO:0000256" key="1">
    <source>
        <dbReference type="SAM" id="MobiDB-lite"/>
    </source>
</evidence>
<dbReference type="PANTHER" id="PTHR43441">
    <property type="entry name" value="RIBOSOMAL-PROTEIN-SERINE ACETYLTRANSFERASE"/>
    <property type="match status" value="1"/>
</dbReference>
<dbReference type="Pfam" id="PF13302">
    <property type="entry name" value="Acetyltransf_3"/>
    <property type="match status" value="1"/>
</dbReference>
<gene>
    <name evidence="3" type="ORF">E1832_21425</name>
</gene>
<evidence type="ECO:0000259" key="2">
    <source>
        <dbReference type="PROSITE" id="PS51186"/>
    </source>
</evidence>